<protein>
    <submittedName>
        <fullName evidence="5">Transposase Tn5</fullName>
        <ecNumber evidence="5">3.1.-.-</ecNumber>
    </submittedName>
</protein>
<dbReference type="PANTHER" id="PTHR37319">
    <property type="entry name" value="TRANSPOSASE"/>
    <property type="match status" value="1"/>
</dbReference>
<dbReference type="PANTHER" id="PTHR37319:SF1">
    <property type="entry name" value="TRANSPOSASE TN5 DIMERISATION DOMAIN-CONTAINING PROTEIN"/>
    <property type="match status" value="1"/>
</dbReference>
<dbReference type="GO" id="GO:0004803">
    <property type="term" value="F:transposase activity"/>
    <property type="evidence" value="ECO:0007669"/>
    <property type="project" value="InterPro"/>
</dbReference>
<proteinExistence type="predicted"/>
<dbReference type="Gene3D" id="1.10.740.10">
    <property type="entry name" value="Transferase Inhibitor Protein From Tn5, Chain"/>
    <property type="match status" value="1"/>
</dbReference>
<dbReference type="InterPro" id="IPR003201">
    <property type="entry name" value="Transposase_Tn5"/>
</dbReference>
<sequence length="480" mass="55850">MVHHEWISKEFDDICLGDKRLNKRLKTVATQFFLNAESTIPSACEGWSGAKACYRFFKNPKVNARKILETHRQKSLQRIGETETVLIVQDTTFIDYSTHYQTKGLGGISKDSKGLIMHSSLALSEDGIPVGFLGQKIFARPFVEGLKKRNRHATPIQDKESYRWLESFHDSIEGFSNTQRLVTITDREGDMYELMLEIDKKDSNFLIRIRQDRAINQRFKRSPVQQRMWNYMSQQTPVGYFKTEIQYVNKHVNRWREVELSVKIGSFTIQAPQQSRNRVLNAPRPIKVYAIYVQEINPQKGENPIEWMLLTNLSTIDFETALVRIRWYKYRWLIELFHKILKSGYQVESCRLSEAERLIRYLTVMSIISFRILSITYLQKYQDSVKADVIFTPDELVILSLWSNRLGKNISSPLSLVTAVKILAQKGGFFNRKSDETPGFITIWRGLRKLAECIDSCHMIIENLPIARVTAENFLSCGYF</sequence>
<dbReference type="InterPro" id="IPR038215">
    <property type="entry name" value="TN5-like_N_sf"/>
</dbReference>
<dbReference type="InterPro" id="IPR047768">
    <property type="entry name" value="Tn5p-like"/>
</dbReference>
<keyword evidence="6" id="KW-1185">Reference proteome</keyword>
<accession>A0A378JI95</accession>
<dbReference type="InterPro" id="IPR014735">
    <property type="entry name" value="Transposase_Tn5-like_N"/>
</dbReference>
<feature type="domain" description="Transposase Tn5-like N-terminal" evidence="3">
    <location>
        <begin position="4"/>
        <end position="62"/>
    </location>
</feature>
<dbReference type="NCBIfam" id="NF033590">
    <property type="entry name" value="transpos_IS4_3"/>
    <property type="match status" value="1"/>
</dbReference>
<dbReference type="InterPro" id="IPR012337">
    <property type="entry name" value="RNaseH-like_sf"/>
</dbReference>
<feature type="domain" description="Transposase IS4-like" evidence="1">
    <location>
        <begin position="180"/>
        <end position="362"/>
    </location>
</feature>
<feature type="domain" description="Transposase Tn5 dimerisation" evidence="2">
    <location>
        <begin position="367"/>
        <end position="455"/>
    </location>
</feature>
<evidence type="ECO:0000313" key="4">
    <source>
        <dbReference type="EMBL" id="STX50759.1"/>
    </source>
</evidence>
<name>A0A378JI95_9GAMM</name>
<dbReference type="AlphaFoldDB" id="A0A378JI95"/>
<dbReference type="InterPro" id="IPR002559">
    <property type="entry name" value="Transposase_11"/>
</dbReference>
<dbReference type="Pfam" id="PF14706">
    <property type="entry name" value="Tnp_DNA_bind"/>
    <property type="match status" value="1"/>
</dbReference>
<dbReference type="GO" id="GO:0016787">
    <property type="term" value="F:hydrolase activity"/>
    <property type="evidence" value="ECO:0007669"/>
    <property type="project" value="UniProtKB-KW"/>
</dbReference>
<dbReference type="EMBL" id="UGOD01000001">
    <property type="protein sequence ID" value="STX50759.1"/>
    <property type="molecule type" value="Genomic_DNA"/>
</dbReference>
<gene>
    <name evidence="5" type="primary">tnpA_2</name>
    <name evidence="4" type="synonym">tnpA_1</name>
    <name evidence="4" type="ORF">NCTC13316_00846</name>
    <name evidence="5" type="ORF">NCTC13316_01004</name>
</gene>
<dbReference type="GO" id="GO:0006313">
    <property type="term" value="P:DNA transposition"/>
    <property type="evidence" value="ECO:0007669"/>
    <property type="project" value="InterPro"/>
</dbReference>
<keyword evidence="5" id="KW-0378">Hydrolase</keyword>
<dbReference type="SUPFAM" id="SSF53098">
    <property type="entry name" value="Ribonuclease H-like"/>
    <property type="match status" value="1"/>
</dbReference>
<dbReference type="RefSeq" id="WP_115330445.1">
    <property type="nucleotide sequence ID" value="NZ_CAAAHP010000021.1"/>
</dbReference>
<evidence type="ECO:0000259" key="2">
    <source>
        <dbReference type="Pfam" id="PF02281"/>
    </source>
</evidence>
<dbReference type="InterPro" id="IPR014737">
    <property type="entry name" value="Transposase_Tn5-like_C"/>
</dbReference>
<evidence type="ECO:0000259" key="3">
    <source>
        <dbReference type="Pfam" id="PF14706"/>
    </source>
</evidence>
<dbReference type="EC" id="3.1.-.-" evidence="5"/>
<dbReference type="Gene3D" id="1.10.246.40">
    <property type="entry name" value="Tn5 transposase, domain 1"/>
    <property type="match status" value="1"/>
</dbReference>
<dbReference type="Pfam" id="PF02281">
    <property type="entry name" value="Dimer_Tnp_Tn5"/>
    <property type="match status" value="1"/>
</dbReference>
<evidence type="ECO:0000313" key="5">
    <source>
        <dbReference type="EMBL" id="STX50915.1"/>
    </source>
</evidence>
<evidence type="ECO:0000259" key="1">
    <source>
        <dbReference type="Pfam" id="PF01609"/>
    </source>
</evidence>
<dbReference type="Pfam" id="PF01609">
    <property type="entry name" value="DDE_Tnp_1"/>
    <property type="match status" value="1"/>
</dbReference>
<dbReference type="Proteomes" id="UP000254794">
    <property type="component" value="Unassembled WGS sequence"/>
</dbReference>
<dbReference type="EMBL" id="UGOD01000001">
    <property type="protein sequence ID" value="STX50915.1"/>
    <property type="molecule type" value="Genomic_DNA"/>
</dbReference>
<dbReference type="Gene3D" id="3.90.350.10">
    <property type="entry name" value="Transposase Inhibitor Protein From Tn5, Chain A, domain 1"/>
    <property type="match status" value="1"/>
</dbReference>
<organism evidence="5 6">
    <name type="scientific">Legionella busanensis</name>
    <dbReference type="NCBI Taxonomy" id="190655"/>
    <lineage>
        <taxon>Bacteria</taxon>
        <taxon>Pseudomonadati</taxon>
        <taxon>Pseudomonadota</taxon>
        <taxon>Gammaproteobacteria</taxon>
        <taxon>Legionellales</taxon>
        <taxon>Legionellaceae</taxon>
        <taxon>Legionella</taxon>
    </lineage>
</organism>
<dbReference type="InterPro" id="IPR054836">
    <property type="entry name" value="Tn5_transposase"/>
</dbReference>
<evidence type="ECO:0000313" key="6">
    <source>
        <dbReference type="Proteomes" id="UP000254794"/>
    </source>
</evidence>
<reference evidence="5 6" key="1">
    <citation type="submission" date="2018-06" db="EMBL/GenBank/DDBJ databases">
        <authorList>
            <consortium name="Pathogen Informatics"/>
            <person name="Doyle S."/>
        </authorList>
    </citation>
    <scope>NUCLEOTIDE SEQUENCE [LARGE SCALE GENOMIC DNA]</scope>
    <source>
        <strain evidence="5 6">NCTC13316</strain>
    </source>
</reference>
<dbReference type="GO" id="GO:0003677">
    <property type="term" value="F:DNA binding"/>
    <property type="evidence" value="ECO:0007669"/>
    <property type="project" value="InterPro"/>
</dbReference>
<dbReference type="OrthoDB" id="5647367at2"/>